<evidence type="ECO:0000256" key="2">
    <source>
        <dbReference type="ARBA" id="ARBA00022525"/>
    </source>
</evidence>
<evidence type="ECO:0000256" key="3">
    <source>
        <dbReference type="ARBA" id="ARBA00023157"/>
    </source>
</evidence>
<dbReference type="Proteomes" id="UP000322234">
    <property type="component" value="Unassembled WGS sequence"/>
</dbReference>
<comment type="caution">
    <text evidence="5">The sequence shown here is derived from an EMBL/GenBank/DDBJ whole genome shotgun (WGS) entry which is preliminary data.</text>
</comment>
<organism evidence="5 6">
    <name type="scientific">Bos mutus</name>
    <name type="common">wild yak</name>
    <dbReference type="NCBI Taxonomy" id="72004"/>
    <lineage>
        <taxon>Eukaryota</taxon>
        <taxon>Metazoa</taxon>
        <taxon>Chordata</taxon>
        <taxon>Craniata</taxon>
        <taxon>Vertebrata</taxon>
        <taxon>Euteleostomi</taxon>
        <taxon>Mammalia</taxon>
        <taxon>Eutheria</taxon>
        <taxon>Laurasiatheria</taxon>
        <taxon>Artiodactyla</taxon>
        <taxon>Ruminantia</taxon>
        <taxon>Pecora</taxon>
        <taxon>Bovidae</taxon>
        <taxon>Bovinae</taxon>
        <taxon>Bos</taxon>
    </lineage>
</organism>
<dbReference type="Gene3D" id="3.30.60.30">
    <property type="match status" value="2"/>
</dbReference>
<evidence type="ECO:0000313" key="6">
    <source>
        <dbReference type="Proteomes" id="UP000322234"/>
    </source>
</evidence>
<keyword evidence="3" id="KW-1015">Disulfide bond</keyword>
<evidence type="ECO:0000313" key="5">
    <source>
        <dbReference type="EMBL" id="MXQ86954.1"/>
    </source>
</evidence>
<dbReference type="SMART" id="SM00280">
    <property type="entry name" value="KAZAL"/>
    <property type="match status" value="2"/>
</dbReference>
<dbReference type="PROSITE" id="PS51465">
    <property type="entry name" value="KAZAL_2"/>
    <property type="match status" value="2"/>
</dbReference>
<gene>
    <name evidence="5" type="ORF">E5288_WYG019293</name>
</gene>
<accession>A0A6B0RG51</accession>
<feature type="domain" description="Kazal-like" evidence="4">
    <location>
        <begin position="48"/>
        <end position="106"/>
    </location>
</feature>
<sequence length="212" mass="23782">MADAVVVTILSNLCITAVSIMKTTGGLLLLCVVAHLCSCSEKQDILLRMLQVNCSIYKKYPVVAIPCPITYLPVCGSDYITYGNECHLCIENLLVSGNSYFTTETELLTIYKAEPIWAVQTPESDFFFLHWTALGHLSSMRTTAFVLLSALTLATILNVDCVKHHEQIDCSKYKMLPSEERFCYEIYAPICGSDGKTYDNDCYFCYEVEDIN</sequence>
<dbReference type="InterPro" id="IPR002350">
    <property type="entry name" value="Kazal_dom"/>
</dbReference>
<keyword evidence="6" id="KW-1185">Reference proteome</keyword>
<comment type="subcellular location">
    <subcellularLocation>
        <location evidence="1">Secreted</location>
    </subcellularLocation>
</comment>
<protein>
    <recommendedName>
        <fullName evidence="4">Kazal-like domain-containing protein</fullName>
    </recommendedName>
</protein>
<dbReference type="EMBL" id="VBQZ03000035">
    <property type="protein sequence ID" value="MXQ86954.1"/>
    <property type="molecule type" value="Genomic_DNA"/>
</dbReference>
<dbReference type="SUPFAM" id="SSF100895">
    <property type="entry name" value="Kazal-type serine protease inhibitors"/>
    <property type="match status" value="2"/>
</dbReference>
<name>A0A6B0RG51_9CETA</name>
<keyword evidence="2" id="KW-0964">Secreted</keyword>
<evidence type="ECO:0000256" key="1">
    <source>
        <dbReference type="ARBA" id="ARBA00004613"/>
    </source>
</evidence>
<dbReference type="InterPro" id="IPR050159">
    <property type="entry name" value="Kazal-type_SerProtInhib"/>
</dbReference>
<feature type="domain" description="Kazal-like" evidence="4">
    <location>
        <begin position="164"/>
        <end position="212"/>
    </location>
</feature>
<dbReference type="InterPro" id="IPR036058">
    <property type="entry name" value="Kazal_dom_sf"/>
</dbReference>
<dbReference type="PROSITE" id="PS00282">
    <property type="entry name" value="KAZAL_1"/>
    <property type="match status" value="1"/>
</dbReference>
<dbReference type="AlphaFoldDB" id="A0A6B0RG51"/>
<dbReference type="PANTHER" id="PTHR47499">
    <property type="entry name" value="SERINE PROTEASE INHIBITOR KAZAL-TYPE 7 SPINK7"/>
    <property type="match status" value="1"/>
</dbReference>
<evidence type="ECO:0000259" key="4">
    <source>
        <dbReference type="PROSITE" id="PS51465"/>
    </source>
</evidence>
<proteinExistence type="predicted"/>
<reference evidence="5" key="1">
    <citation type="submission" date="2019-10" db="EMBL/GenBank/DDBJ databases">
        <title>The sequence and de novo assembly of the wild yak genome.</title>
        <authorList>
            <person name="Liu Y."/>
        </authorList>
    </citation>
    <scope>NUCLEOTIDE SEQUENCE [LARGE SCALE GENOMIC DNA]</scope>
    <source>
        <strain evidence="5">WY2019</strain>
    </source>
</reference>
<dbReference type="Pfam" id="PF00050">
    <property type="entry name" value="Kazal_1"/>
    <property type="match status" value="2"/>
</dbReference>
<dbReference type="GO" id="GO:0005576">
    <property type="term" value="C:extracellular region"/>
    <property type="evidence" value="ECO:0007669"/>
    <property type="project" value="UniProtKB-SubCell"/>
</dbReference>
<dbReference type="PANTHER" id="PTHR47499:SF1">
    <property type="entry name" value="SERINE PROTEASE INHIBITOR KAZAL-TYPE 7"/>
    <property type="match status" value="1"/>
</dbReference>